<gene>
    <name evidence="2" type="ORF">HU830_03480</name>
</gene>
<dbReference type="Proteomes" id="UP000563523">
    <property type="component" value="Unassembled WGS sequence"/>
</dbReference>
<comment type="caution">
    <text evidence="2">The sequence shown here is derived from an EMBL/GenBank/DDBJ whole genome shotgun (WGS) entry which is preliminary data.</text>
</comment>
<sequence>MEKPQDLFLSISNMEKLHLFEKVRQYKMLERTNRDSLKAYENLDLEVTDINLRQAALQMHKSYGSIYNTYDGIQQDMQQLLGKDEPTIQEIFSVSPDHYHYFLVKKSDTYNFVQAILQSDDHSFTDFYQSRGNSKATSLRHLKTLRLFLKRFNVRIAYEPMRLVGKEADIRLALSIIYWSATRGYDWPFTTLTNQQANWLVESILESFRLPIPNEVTKSLYAVFMTINVLRISEGHLVRDEKILRYSQYSYSNLFDELSLNEIESKFEDTSFEEIMNRIKQLPTPELNVESICLYNLASCSLSVVPYPSDQAEFILQQLRGYNITINDFSKQIVRRLPFNIQKRLAVNEEAIKSLEININRAIIGGLTFGDSYLQLLNYYIYNDNINFNMLPEYRKQMRNLLRHLVRENEFAEFTDQLDLLTDLIYFASLRLMILTSSHFAVKVYLEIEEGFLLYTDLVNTLVALPNVKLVSQPELADLIVTSSERFDNSNINPSSYVFKWSINGGSTQFGQLMAAIQEIWL</sequence>
<dbReference type="EMBL" id="JABZEC010000003">
    <property type="protein sequence ID" value="NVY96239.1"/>
    <property type="molecule type" value="Genomic_DNA"/>
</dbReference>
<evidence type="ECO:0000313" key="2">
    <source>
        <dbReference type="EMBL" id="NVY96239.1"/>
    </source>
</evidence>
<proteinExistence type="predicted"/>
<protein>
    <submittedName>
        <fullName evidence="2">Helix-turn-helix domain-containing protein</fullName>
    </submittedName>
</protein>
<evidence type="ECO:0000313" key="3">
    <source>
        <dbReference type="Proteomes" id="UP000563523"/>
    </source>
</evidence>
<dbReference type="InterPro" id="IPR007737">
    <property type="entry name" value="Mga_HTH"/>
</dbReference>
<evidence type="ECO:0000259" key="1">
    <source>
        <dbReference type="Pfam" id="PF05043"/>
    </source>
</evidence>
<name>A0A850QZM5_9LACO</name>
<feature type="domain" description="Mga helix-turn-helix" evidence="1">
    <location>
        <begin position="102"/>
        <end position="172"/>
    </location>
</feature>
<organism evidence="2 3">
    <name type="scientific">Bombilactobacillus apium</name>
    <dbReference type="NCBI Taxonomy" id="2675299"/>
    <lineage>
        <taxon>Bacteria</taxon>
        <taxon>Bacillati</taxon>
        <taxon>Bacillota</taxon>
        <taxon>Bacilli</taxon>
        <taxon>Lactobacillales</taxon>
        <taxon>Lactobacillaceae</taxon>
        <taxon>Bombilactobacillus</taxon>
    </lineage>
</organism>
<dbReference type="AlphaFoldDB" id="A0A850QZM5"/>
<keyword evidence="3" id="KW-1185">Reference proteome</keyword>
<reference evidence="2 3" key="1">
    <citation type="submission" date="2020-06" db="EMBL/GenBank/DDBJ databases">
        <authorList>
            <person name="Kang J."/>
        </authorList>
    </citation>
    <scope>NUCLEOTIDE SEQUENCE [LARGE SCALE GENOMIC DNA]</scope>
    <source>
        <strain evidence="2 3">DCY120</strain>
    </source>
</reference>
<accession>A0A850QZM5</accession>
<dbReference type="Pfam" id="PF05043">
    <property type="entry name" value="Mga"/>
    <property type="match status" value="1"/>
</dbReference>